<dbReference type="Proteomes" id="UP000051530">
    <property type="component" value="Unassembled WGS sequence"/>
</dbReference>
<protein>
    <submittedName>
        <fullName evidence="1">Uncharacterized protein</fullName>
    </submittedName>
</protein>
<reference evidence="1 2" key="1">
    <citation type="submission" date="2015-07" db="EMBL/GenBank/DDBJ databases">
        <title>The genome of Pseudoloma neurophilia, a relevant intracellular parasite of the zebrafish.</title>
        <authorList>
            <person name="Ndikumana S."/>
            <person name="Pelin A."/>
            <person name="Sanders J."/>
            <person name="Corradi N."/>
        </authorList>
    </citation>
    <scope>NUCLEOTIDE SEQUENCE [LARGE SCALE GENOMIC DNA]</scope>
    <source>
        <strain evidence="1 2">MK1</strain>
    </source>
</reference>
<dbReference type="AlphaFoldDB" id="A0A0R0LXS9"/>
<comment type="caution">
    <text evidence="1">The sequence shown here is derived from an EMBL/GenBank/DDBJ whole genome shotgun (WGS) entry which is preliminary data.</text>
</comment>
<name>A0A0R0LXS9_9MICR</name>
<dbReference type="VEuPathDB" id="MicrosporidiaDB:M153_3810004366"/>
<keyword evidence="2" id="KW-1185">Reference proteome</keyword>
<evidence type="ECO:0000313" key="2">
    <source>
        <dbReference type="Proteomes" id="UP000051530"/>
    </source>
</evidence>
<gene>
    <name evidence="1" type="ORF">M153_3810004366</name>
</gene>
<organism evidence="1 2">
    <name type="scientific">Pseudoloma neurophilia</name>
    <dbReference type="NCBI Taxonomy" id="146866"/>
    <lineage>
        <taxon>Eukaryota</taxon>
        <taxon>Fungi</taxon>
        <taxon>Fungi incertae sedis</taxon>
        <taxon>Microsporidia</taxon>
        <taxon>Pseudoloma</taxon>
    </lineage>
</organism>
<evidence type="ECO:0000313" key="1">
    <source>
        <dbReference type="EMBL" id="KRH94108.1"/>
    </source>
</evidence>
<dbReference type="EMBL" id="LGUB01000136">
    <property type="protein sequence ID" value="KRH94108.1"/>
    <property type="molecule type" value="Genomic_DNA"/>
</dbReference>
<accession>A0A0R0LXS9</accession>
<proteinExistence type="predicted"/>
<sequence length="90" mass="10698">MILGYKEIKKLNIQLNLLEEKVTFGSQVYDWQTTIKISYKSLTENRNDMNDLEYVRSKIVRRIKDYESGTDFSKPIVGESFKIDKRYPKV</sequence>